<evidence type="ECO:0000256" key="1">
    <source>
        <dbReference type="PROSITE-ProRule" id="PRU01133"/>
    </source>
</evidence>
<protein>
    <submittedName>
        <fullName evidence="3">Translationally-controlled tumor protein-like</fullName>
    </submittedName>
</protein>
<dbReference type="Proteomes" id="UP000225706">
    <property type="component" value="Unassembled WGS sequence"/>
</dbReference>
<keyword evidence="4" id="KW-1185">Reference proteome</keyword>
<dbReference type="GO" id="GO:0005737">
    <property type="term" value="C:cytoplasm"/>
    <property type="evidence" value="ECO:0007669"/>
    <property type="project" value="TreeGrafter"/>
</dbReference>
<dbReference type="PROSITE" id="PS51797">
    <property type="entry name" value="TCTP_3"/>
    <property type="match status" value="1"/>
</dbReference>
<dbReference type="AlphaFoldDB" id="A0A2B4S573"/>
<dbReference type="Pfam" id="PF00838">
    <property type="entry name" value="TCTP"/>
    <property type="match status" value="1"/>
</dbReference>
<comment type="similarity">
    <text evidence="1">Belongs to the TCTP family.</text>
</comment>
<dbReference type="InterPro" id="IPR034737">
    <property type="entry name" value="TCTP"/>
</dbReference>
<reference evidence="4" key="1">
    <citation type="journal article" date="2017" name="bioRxiv">
        <title>Comparative analysis of the genomes of Stylophora pistillata and Acropora digitifera provides evidence for extensive differences between species of corals.</title>
        <authorList>
            <person name="Voolstra C.R."/>
            <person name="Li Y."/>
            <person name="Liew Y.J."/>
            <person name="Baumgarten S."/>
            <person name="Zoccola D."/>
            <person name="Flot J.-F."/>
            <person name="Tambutte S."/>
            <person name="Allemand D."/>
            <person name="Aranda M."/>
        </authorList>
    </citation>
    <scope>NUCLEOTIDE SEQUENCE [LARGE SCALE GENOMIC DNA]</scope>
</reference>
<dbReference type="SUPFAM" id="SSF51316">
    <property type="entry name" value="Mss4-like"/>
    <property type="match status" value="1"/>
</dbReference>
<evidence type="ECO:0000313" key="4">
    <source>
        <dbReference type="Proteomes" id="UP000225706"/>
    </source>
</evidence>
<dbReference type="GO" id="GO:0005509">
    <property type="term" value="F:calcium ion binding"/>
    <property type="evidence" value="ECO:0007669"/>
    <property type="project" value="TreeGrafter"/>
</dbReference>
<evidence type="ECO:0000259" key="2">
    <source>
        <dbReference type="PROSITE" id="PS51797"/>
    </source>
</evidence>
<name>A0A2B4S573_STYPI</name>
<comment type="caution">
    <text evidence="3">The sequence shown here is derived from an EMBL/GenBank/DDBJ whole genome shotgun (WGS) entry which is preliminary data.</text>
</comment>
<dbReference type="PANTHER" id="PTHR11991:SF0">
    <property type="entry name" value="TRANSLATIONALLY-CONTROLLED TUMOR PROTEIN"/>
    <property type="match status" value="1"/>
</dbReference>
<gene>
    <name evidence="3" type="primary">tpt1</name>
    <name evidence="3" type="ORF">AWC38_SpisGene9504</name>
</gene>
<dbReference type="InterPro" id="IPR018105">
    <property type="entry name" value="Translational_control_tumour_p"/>
</dbReference>
<dbReference type="PRINTS" id="PR01653">
    <property type="entry name" value="TCTPROTEIN"/>
</dbReference>
<dbReference type="Gene3D" id="2.170.150.10">
    <property type="entry name" value="Metal Binding Protein, Guanine Nucleotide Exchange Factor, Chain A"/>
    <property type="match status" value="1"/>
</dbReference>
<dbReference type="EMBL" id="LSMT01000140">
    <property type="protein sequence ID" value="PFX25844.1"/>
    <property type="molecule type" value="Genomic_DNA"/>
</dbReference>
<accession>A0A2B4S573</accession>
<sequence>MIIFKELITDDELFTDSYKLKEVDDGIFIEVECKLYTECTKVDDAMFGGNKSAEANDEDAEDSSVSGINIVIQNRLQEVGVRKKEYQRYLKLYVRKLVDHLTQTKPDYVDTFKKKVQPAVKRILENFDDWSFYRGQTDIDYENRNEPEGMLCILGYREDQVTPYMLFFKDGLIEEKV</sequence>
<dbReference type="OrthoDB" id="10248936at2759"/>
<dbReference type="PANTHER" id="PTHR11991">
    <property type="entry name" value="TRANSLATIONALLY CONTROLLED TUMOR PROTEIN-RELATED"/>
    <property type="match status" value="1"/>
</dbReference>
<evidence type="ECO:0000313" key="3">
    <source>
        <dbReference type="EMBL" id="PFX25844.1"/>
    </source>
</evidence>
<dbReference type="STRING" id="50429.A0A2B4S573"/>
<dbReference type="InterPro" id="IPR011323">
    <property type="entry name" value="Mss4/transl-control_tumour"/>
</dbReference>
<organism evidence="3 4">
    <name type="scientific">Stylophora pistillata</name>
    <name type="common">Smooth cauliflower coral</name>
    <dbReference type="NCBI Taxonomy" id="50429"/>
    <lineage>
        <taxon>Eukaryota</taxon>
        <taxon>Metazoa</taxon>
        <taxon>Cnidaria</taxon>
        <taxon>Anthozoa</taxon>
        <taxon>Hexacorallia</taxon>
        <taxon>Scleractinia</taxon>
        <taxon>Astrocoeniina</taxon>
        <taxon>Pocilloporidae</taxon>
        <taxon>Stylophora</taxon>
    </lineage>
</organism>
<dbReference type="InterPro" id="IPR011057">
    <property type="entry name" value="Mss4-like_sf"/>
</dbReference>
<proteinExistence type="inferred from homology"/>
<feature type="domain" description="TCTP" evidence="2">
    <location>
        <begin position="1"/>
        <end position="177"/>
    </location>
</feature>